<dbReference type="RefSeq" id="WP_046631979.1">
    <property type="nucleotide sequence ID" value="NZ_CCRK01000002.1"/>
</dbReference>
<keyword evidence="8 9" id="KW-0472">Membrane</keyword>
<dbReference type="PANTHER" id="PTHR11562:SF17">
    <property type="entry name" value="RE54080P-RELATED"/>
    <property type="match status" value="1"/>
</dbReference>
<keyword evidence="7" id="KW-0406">Ion transport</keyword>
<evidence type="ECO:0000313" key="13">
    <source>
        <dbReference type="Proteomes" id="UP000039660"/>
    </source>
</evidence>
<keyword evidence="5" id="KW-0864">Zinc transport</keyword>
<evidence type="ECO:0000256" key="1">
    <source>
        <dbReference type="ARBA" id="ARBA00004141"/>
    </source>
</evidence>
<dbReference type="EMBL" id="CCRK01000002">
    <property type="protein sequence ID" value="CDZ45699.1"/>
    <property type="molecule type" value="Genomic_DNA"/>
</dbReference>
<name>A0A0T7GEI8_NEOGA</name>
<keyword evidence="6 9" id="KW-1133">Transmembrane helix</keyword>
<evidence type="ECO:0000256" key="8">
    <source>
        <dbReference type="ARBA" id="ARBA00023136"/>
    </source>
</evidence>
<dbReference type="InterPro" id="IPR027469">
    <property type="entry name" value="Cation_efflux_TMD_sf"/>
</dbReference>
<dbReference type="GO" id="GO:0005385">
    <property type="term" value="F:zinc ion transmembrane transporter activity"/>
    <property type="evidence" value="ECO:0007669"/>
    <property type="project" value="TreeGrafter"/>
</dbReference>
<comment type="subcellular location">
    <subcellularLocation>
        <location evidence="1">Membrane</location>
        <topology evidence="1">Multi-pass membrane protein</topology>
    </subcellularLocation>
</comment>
<keyword evidence="3" id="KW-0813">Transport</keyword>
<evidence type="ECO:0000256" key="3">
    <source>
        <dbReference type="ARBA" id="ARBA00022448"/>
    </source>
</evidence>
<dbReference type="InterPro" id="IPR027470">
    <property type="entry name" value="Cation_efflux_CTD"/>
</dbReference>
<evidence type="ECO:0000313" key="12">
    <source>
        <dbReference type="EMBL" id="CDZ45699.1"/>
    </source>
</evidence>
<protein>
    <submittedName>
        <fullName evidence="12">Putative cadmium, cobalt and zinc/H(+)-K(+) antiporter</fullName>
    </submittedName>
</protein>
<dbReference type="SUPFAM" id="SSF160240">
    <property type="entry name" value="Cation efflux protein cytoplasmic domain-like"/>
    <property type="match status" value="1"/>
</dbReference>
<sequence>MSGHHHHHGKEGGDKRIGWAIFVNVLLTFAQIVGGIFSGSLSLIADALHNFSDAASLMIAYGARRISRRPADDAMTFGYVRAEIVAALINYTTLIVIGLYLLYEAVMRFIQPEPIEGWTVVVVAGIALAIDIITAMLTYAMSKSSMNIRAAFLHNVADALGSVGVIIAGTLVLIYEWTWIDPAITLLIAGYILWQAFTEIGGSIRVLMMGTPEDTDVNRILEDLRGIEGVEDIHHVHVWALDEGHNAMEAHLVVGGQSLADMARVKKQARRVLKERHGIGHCTMEIETPEDRSDEVSKVIGHEVGAESGGETGH</sequence>
<feature type="transmembrane region" description="Helical" evidence="9">
    <location>
        <begin position="17"/>
        <end position="37"/>
    </location>
</feature>
<evidence type="ECO:0000256" key="2">
    <source>
        <dbReference type="ARBA" id="ARBA00008873"/>
    </source>
</evidence>
<evidence type="ECO:0000256" key="5">
    <source>
        <dbReference type="ARBA" id="ARBA00022906"/>
    </source>
</evidence>
<feature type="transmembrane region" description="Helical" evidence="9">
    <location>
        <begin position="179"/>
        <end position="197"/>
    </location>
</feature>
<dbReference type="Gene3D" id="1.20.1510.10">
    <property type="entry name" value="Cation efflux protein transmembrane domain"/>
    <property type="match status" value="1"/>
</dbReference>
<feature type="transmembrane region" description="Helical" evidence="9">
    <location>
        <begin position="84"/>
        <end position="103"/>
    </location>
</feature>
<dbReference type="PANTHER" id="PTHR11562">
    <property type="entry name" value="CATION EFFLUX PROTEIN/ ZINC TRANSPORTER"/>
    <property type="match status" value="1"/>
</dbReference>
<proteinExistence type="inferred from homology"/>
<dbReference type="Proteomes" id="UP000039660">
    <property type="component" value="Unassembled WGS sequence"/>
</dbReference>
<feature type="transmembrane region" description="Helical" evidence="9">
    <location>
        <begin position="115"/>
        <end position="140"/>
    </location>
</feature>
<keyword evidence="5" id="KW-0862">Zinc</keyword>
<dbReference type="InterPro" id="IPR050681">
    <property type="entry name" value="CDF/SLC30A"/>
</dbReference>
<evidence type="ECO:0000256" key="4">
    <source>
        <dbReference type="ARBA" id="ARBA00022692"/>
    </source>
</evidence>
<evidence type="ECO:0000259" key="11">
    <source>
        <dbReference type="Pfam" id="PF16916"/>
    </source>
</evidence>
<dbReference type="Pfam" id="PF01545">
    <property type="entry name" value="Cation_efflux"/>
    <property type="match status" value="1"/>
</dbReference>
<evidence type="ECO:0000256" key="7">
    <source>
        <dbReference type="ARBA" id="ARBA00023065"/>
    </source>
</evidence>
<comment type="similarity">
    <text evidence="2">Belongs to the cation diffusion facilitator (CDF) transporter (TC 2.A.4) family. SLC30A subfamily.</text>
</comment>
<dbReference type="AlphaFoldDB" id="A0A0T7GEI8"/>
<dbReference type="NCBIfam" id="TIGR01297">
    <property type="entry name" value="CDF"/>
    <property type="match status" value="1"/>
</dbReference>
<dbReference type="InterPro" id="IPR002524">
    <property type="entry name" value="Cation_efflux"/>
</dbReference>
<feature type="domain" description="Cation efflux protein transmembrane" evidence="10">
    <location>
        <begin position="20"/>
        <end position="208"/>
    </location>
</feature>
<evidence type="ECO:0000256" key="9">
    <source>
        <dbReference type="SAM" id="Phobius"/>
    </source>
</evidence>
<gene>
    <name evidence="12" type="ORF">NGAL_HAMBI1189_10360</name>
</gene>
<dbReference type="SUPFAM" id="SSF161111">
    <property type="entry name" value="Cation efflux protein transmembrane domain-like"/>
    <property type="match status" value="1"/>
</dbReference>
<dbReference type="Pfam" id="PF16916">
    <property type="entry name" value="ZT_dimer"/>
    <property type="match status" value="1"/>
</dbReference>
<accession>A0A0T7GEI8</accession>
<reference evidence="12 13" key="1">
    <citation type="submission" date="2014-08" db="EMBL/GenBank/DDBJ databases">
        <authorList>
            <person name="Chen Y.-H."/>
        </authorList>
    </citation>
    <scope>NUCLEOTIDE SEQUENCE [LARGE SCALE GENOMIC DNA]</scope>
</reference>
<dbReference type="InterPro" id="IPR036837">
    <property type="entry name" value="Cation_efflux_CTD_sf"/>
</dbReference>
<keyword evidence="4 9" id="KW-0812">Transmembrane</keyword>
<evidence type="ECO:0000256" key="6">
    <source>
        <dbReference type="ARBA" id="ARBA00022989"/>
    </source>
</evidence>
<dbReference type="InterPro" id="IPR058533">
    <property type="entry name" value="Cation_efflux_TM"/>
</dbReference>
<feature type="transmembrane region" description="Helical" evidence="9">
    <location>
        <begin position="152"/>
        <end position="173"/>
    </location>
</feature>
<evidence type="ECO:0000259" key="10">
    <source>
        <dbReference type="Pfam" id="PF01545"/>
    </source>
</evidence>
<feature type="domain" description="Cation efflux protein cytoplasmic" evidence="11">
    <location>
        <begin position="212"/>
        <end position="287"/>
    </location>
</feature>
<organism evidence="12 13">
    <name type="scientific">Neorhizobium galegae bv. officinalis</name>
    <dbReference type="NCBI Taxonomy" id="323656"/>
    <lineage>
        <taxon>Bacteria</taxon>
        <taxon>Pseudomonadati</taxon>
        <taxon>Pseudomonadota</taxon>
        <taxon>Alphaproteobacteria</taxon>
        <taxon>Hyphomicrobiales</taxon>
        <taxon>Rhizobiaceae</taxon>
        <taxon>Rhizobium/Agrobacterium group</taxon>
        <taxon>Neorhizobium</taxon>
    </lineage>
</organism>
<dbReference type="GO" id="GO:0005886">
    <property type="term" value="C:plasma membrane"/>
    <property type="evidence" value="ECO:0007669"/>
    <property type="project" value="TreeGrafter"/>
</dbReference>